<dbReference type="OrthoDB" id="164074at2"/>
<sequence length="71" mass="8090">MLSEVAQLRAQIELECEAMKNALYGYAQVANHEAINYRYAQLGAYQEQLETLLEPHAAAAIMLEIYQQVME</sequence>
<organism evidence="1 2">
    <name type="scientific">Ktedonosporobacter rubrisoli</name>
    <dbReference type="NCBI Taxonomy" id="2509675"/>
    <lineage>
        <taxon>Bacteria</taxon>
        <taxon>Bacillati</taxon>
        <taxon>Chloroflexota</taxon>
        <taxon>Ktedonobacteria</taxon>
        <taxon>Ktedonobacterales</taxon>
        <taxon>Ktedonosporobacteraceae</taxon>
        <taxon>Ktedonosporobacter</taxon>
    </lineage>
</organism>
<dbReference type="Proteomes" id="UP000290365">
    <property type="component" value="Chromosome"/>
</dbReference>
<proteinExistence type="predicted"/>
<keyword evidence="2" id="KW-1185">Reference proteome</keyword>
<protein>
    <submittedName>
        <fullName evidence="1">Uncharacterized protein</fullName>
    </submittedName>
</protein>
<dbReference type="RefSeq" id="WP_129891266.1">
    <property type="nucleotide sequence ID" value="NZ_CP035758.1"/>
</dbReference>
<dbReference type="KEGG" id="kbs:EPA93_31165"/>
<accession>A0A4P6JXT3</accession>
<gene>
    <name evidence="1" type="ORF">EPA93_31165</name>
</gene>
<dbReference type="EMBL" id="CP035758">
    <property type="protein sequence ID" value="QBD80200.1"/>
    <property type="molecule type" value="Genomic_DNA"/>
</dbReference>
<evidence type="ECO:0000313" key="2">
    <source>
        <dbReference type="Proteomes" id="UP000290365"/>
    </source>
</evidence>
<reference evidence="1 2" key="1">
    <citation type="submission" date="2019-01" db="EMBL/GenBank/DDBJ databases">
        <title>Ktedonosporobacter rubrisoli SCAWS-G2.</title>
        <authorList>
            <person name="Huang Y."/>
            <person name="Yan B."/>
        </authorList>
    </citation>
    <scope>NUCLEOTIDE SEQUENCE [LARGE SCALE GENOMIC DNA]</scope>
    <source>
        <strain evidence="1 2">SCAWS-G2</strain>
    </source>
</reference>
<name>A0A4P6JXT3_KTERU</name>
<evidence type="ECO:0000313" key="1">
    <source>
        <dbReference type="EMBL" id="QBD80200.1"/>
    </source>
</evidence>
<dbReference type="AlphaFoldDB" id="A0A4P6JXT3"/>